<name>A0A0E9QAF2_ANGAN</name>
<reference evidence="1" key="1">
    <citation type="submission" date="2014-11" db="EMBL/GenBank/DDBJ databases">
        <authorList>
            <person name="Amaro Gonzalez C."/>
        </authorList>
    </citation>
    <scope>NUCLEOTIDE SEQUENCE</scope>
</reference>
<dbReference type="AlphaFoldDB" id="A0A0E9QAF2"/>
<reference evidence="1" key="2">
    <citation type="journal article" date="2015" name="Fish Shellfish Immunol.">
        <title>Early steps in the European eel (Anguilla anguilla)-Vibrio vulnificus interaction in the gills: Role of the RtxA13 toxin.</title>
        <authorList>
            <person name="Callol A."/>
            <person name="Pajuelo D."/>
            <person name="Ebbesson L."/>
            <person name="Teles M."/>
            <person name="MacKenzie S."/>
            <person name="Amaro C."/>
        </authorList>
    </citation>
    <scope>NUCLEOTIDE SEQUENCE</scope>
</reference>
<proteinExistence type="predicted"/>
<dbReference type="EMBL" id="GBXM01095474">
    <property type="protein sequence ID" value="JAH13103.1"/>
    <property type="molecule type" value="Transcribed_RNA"/>
</dbReference>
<sequence>MNFFHIYHINDVQQFKQIHPDMGLVCQQYHFMYCI</sequence>
<protein>
    <submittedName>
        <fullName evidence="1">Uncharacterized protein</fullName>
    </submittedName>
</protein>
<evidence type="ECO:0000313" key="1">
    <source>
        <dbReference type="EMBL" id="JAH13103.1"/>
    </source>
</evidence>
<accession>A0A0E9QAF2</accession>
<organism evidence="1">
    <name type="scientific">Anguilla anguilla</name>
    <name type="common">European freshwater eel</name>
    <name type="synonym">Muraena anguilla</name>
    <dbReference type="NCBI Taxonomy" id="7936"/>
    <lineage>
        <taxon>Eukaryota</taxon>
        <taxon>Metazoa</taxon>
        <taxon>Chordata</taxon>
        <taxon>Craniata</taxon>
        <taxon>Vertebrata</taxon>
        <taxon>Euteleostomi</taxon>
        <taxon>Actinopterygii</taxon>
        <taxon>Neopterygii</taxon>
        <taxon>Teleostei</taxon>
        <taxon>Anguilliformes</taxon>
        <taxon>Anguillidae</taxon>
        <taxon>Anguilla</taxon>
    </lineage>
</organism>